<evidence type="ECO:0000313" key="2">
    <source>
        <dbReference type="Proteomes" id="UP000008225"/>
    </source>
</evidence>
<evidence type="ECO:0000313" key="1">
    <source>
        <dbReference type="Ensembl" id="ENSCJAP00000090042.1"/>
    </source>
</evidence>
<reference evidence="1" key="2">
    <citation type="submission" date="2025-08" db="UniProtKB">
        <authorList>
            <consortium name="Ensembl"/>
        </authorList>
    </citation>
    <scope>IDENTIFICATION</scope>
</reference>
<reference evidence="1 2" key="1">
    <citation type="submission" date="2009-03" db="EMBL/GenBank/DDBJ databases">
        <authorList>
            <person name="Warren W."/>
            <person name="Ye L."/>
            <person name="Minx P."/>
            <person name="Worley K."/>
            <person name="Gibbs R."/>
            <person name="Wilson R.K."/>
        </authorList>
    </citation>
    <scope>NUCLEOTIDE SEQUENCE [LARGE SCALE GENOMIC DNA]</scope>
</reference>
<name>A0A8I3WZN4_CALJA</name>
<sequence>MIFFFFFETEFCSCRPGWSAVGCNIGSLQSLPPGFKQFSCLSFLGSWDYSRVPPCPANFCIFSRDRVSPSWPGWSQTPDLVIRPPWPPTVVGLQA</sequence>
<reference evidence="1" key="3">
    <citation type="submission" date="2025-09" db="UniProtKB">
        <authorList>
            <consortium name="Ensembl"/>
        </authorList>
    </citation>
    <scope>IDENTIFICATION</scope>
</reference>
<dbReference type="GeneTree" id="ENSGT00940000161627"/>
<dbReference type="PANTHER" id="PTHR46254">
    <property type="entry name" value="PROTEIN GVQW1-RELATED"/>
    <property type="match status" value="1"/>
</dbReference>
<accession>A0A8I3WZN4</accession>
<proteinExistence type="predicted"/>
<keyword evidence="2" id="KW-1185">Reference proteome</keyword>
<dbReference type="Ensembl" id="ENSCJAT00000147462.1">
    <property type="protein sequence ID" value="ENSCJAP00000090042.1"/>
    <property type="gene ID" value="ENSCJAG00000074064.1"/>
</dbReference>
<organism evidence="1 2">
    <name type="scientific">Callithrix jacchus</name>
    <name type="common">White-tufted-ear marmoset</name>
    <name type="synonym">Simia Jacchus</name>
    <dbReference type="NCBI Taxonomy" id="9483"/>
    <lineage>
        <taxon>Eukaryota</taxon>
        <taxon>Metazoa</taxon>
        <taxon>Chordata</taxon>
        <taxon>Craniata</taxon>
        <taxon>Vertebrata</taxon>
        <taxon>Euteleostomi</taxon>
        <taxon>Mammalia</taxon>
        <taxon>Eutheria</taxon>
        <taxon>Euarchontoglires</taxon>
        <taxon>Primates</taxon>
        <taxon>Haplorrhini</taxon>
        <taxon>Platyrrhini</taxon>
        <taxon>Cebidae</taxon>
        <taxon>Callitrichinae</taxon>
        <taxon>Callithrix</taxon>
        <taxon>Callithrix</taxon>
    </lineage>
</organism>
<dbReference type="AlphaFoldDB" id="A0A8I3WZN4"/>
<protein>
    <submittedName>
        <fullName evidence="1">Uncharacterized protein</fullName>
    </submittedName>
</protein>
<dbReference type="Proteomes" id="UP000008225">
    <property type="component" value="Chromosome Y"/>
</dbReference>